<organism evidence="1 2">
    <name type="scientific">Adiantum capillus-veneris</name>
    <name type="common">Maidenhair fern</name>
    <dbReference type="NCBI Taxonomy" id="13818"/>
    <lineage>
        <taxon>Eukaryota</taxon>
        <taxon>Viridiplantae</taxon>
        <taxon>Streptophyta</taxon>
        <taxon>Embryophyta</taxon>
        <taxon>Tracheophyta</taxon>
        <taxon>Polypodiopsida</taxon>
        <taxon>Polypodiidae</taxon>
        <taxon>Polypodiales</taxon>
        <taxon>Pteridineae</taxon>
        <taxon>Pteridaceae</taxon>
        <taxon>Vittarioideae</taxon>
        <taxon>Adiantum</taxon>
    </lineage>
</organism>
<dbReference type="Proteomes" id="UP000886520">
    <property type="component" value="Chromosome 6"/>
</dbReference>
<sequence>MNSQAAATPLSCFPLTLTNAQAFRAPGKSLLSWISINFDPGGEASHGRSLLPTNSHSTMLVLQVLPSTSTHTSQVGFVFSFLLRGRICGLQAHEITHGVTLKKPFKPQPKQQSELLIFFITKSDLDPG</sequence>
<protein>
    <submittedName>
        <fullName evidence="1">Uncharacterized protein</fullName>
    </submittedName>
</protein>
<accession>A0A9D4ZM39</accession>
<proteinExistence type="predicted"/>
<evidence type="ECO:0000313" key="2">
    <source>
        <dbReference type="Proteomes" id="UP000886520"/>
    </source>
</evidence>
<dbReference type="AlphaFoldDB" id="A0A9D4ZM39"/>
<gene>
    <name evidence="1" type="ORF">GOP47_0005952</name>
</gene>
<evidence type="ECO:0000313" key="1">
    <source>
        <dbReference type="EMBL" id="KAI5078281.1"/>
    </source>
</evidence>
<reference evidence="1" key="1">
    <citation type="submission" date="2021-01" db="EMBL/GenBank/DDBJ databases">
        <title>Adiantum capillus-veneris genome.</title>
        <authorList>
            <person name="Fang Y."/>
            <person name="Liao Q."/>
        </authorList>
    </citation>
    <scope>NUCLEOTIDE SEQUENCE</scope>
    <source>
        <strain evidence="1">H3</strain>
        <tissue evidence="1">Leaf</tissue>
    </source>
</reference>
<comment type="caution">
    <text evidence="1">The sequence shown here is derived from an EMBL/GenBank/DDBJ whole genome shotgun (WGS) entry which is preliminary data.</text>
</comment>
<dbReference type="EMBL" id="JABFUD020000006">
    <property type="protein sequence ID" value="KAI5078281.1"/>
    <property type="molecule type" value="Genomic_DNA"/>
</dbReference>
<keyword evidence="2" id="KW-1185">Reference proteome</keyword>
<dbReference type="OrthoDB" id="2010210at2759"/>
<name>A0A9D4ZM39_ADICA</name>